<evidence type="ECO:0000313" key="1">
    <source>
        <dbReference type="EMBL" id="QEC62443.1"/>
    </source>
</evidence>
<proteinExistence type="predicted"/>
<dbReference type="InterPro" id="IPR018534">
    <property type="entry name" value="Tet_reg_excision_RteC"/>
</dbReference>
<accession>A0A5B8UU36</accession>
<dbReference type="RefSeq" id="WP_147031020.1">
    <property type="nucleotide sequence ID" value="NZ_CP042436.1"/>
</dbReference>
<dbReference type="AlphaFoldDB" id="A0A5B8UU36"/>
<dbReference type="EMBL" id="CP042436">
    <property type="protein sequence ID" value="QEC62443.1"/>
    <property type="molecule type" value="Genomic_DNA"/>
</dbReference>
<sequence>MILRYSEKLYEDLESALGMLKLKEKHRFKRLEESIAVCRQYFIKLRDFCKTNPAGNKEDQISFFKSVKPKFKSLLIFHQAVLNMEARKPVGNKEALTAYYLDELKMLTYFFECNMDFYKYVRNGAVYLDEQYFLPGIYDPLLGSDENVLDGDPAFTTSHDSKLAQLMANELMLIYLEKAVLELNHREGTDLSSFIEEEMVVWTQTNTALGELIYGLKETKALNQGKLSVARITAYLEKVFHADVGNISDTWNYICGRANKTIYLDEMKKAVLERMVAKLR</sequence>
<evidence type="ECO:0008006" key="3">
    <source>
        <dbReference type="Google" id="ProtNLM"/>
    </source>
</evidence>
<dbReference type="Proteomes" id="UP000321479">
    <property type="component" value="Chromosome"/>
</dbReference>
<protein>
    <recommendedName>
        <fullName evidence="3">RteC protein</fullName>
    </recommendedName>
</protein>
<reference evidence="1 2" key="1">
    <citation type="journal article" date="2017" name="Curr. Microbiol.">
        <title>Mucilaginibacter ginsenosidivorans sp. nov., Isolated from Soil of Ginseng Field.</title>
        <authorList>
            <person name="Kim M.M."/>
            <person name="Siddiqi M.Z."/>
            <person name="Im W.T."/>
        </authorList>
    </citation>
    <scope>NUCLEOTIDE SEQUENCE [LARGE SCALE GENOMIC DNA]</scope>
    <source>
        <strain evidence="1 2">Gsoil 3017</strain>
    </source>
</reference>
<organism evidence="1 2">
    <name type="scientific">Mucilaginibacter ginsenosidivorans</name>
    <dbReference type="NCBI Taxonomy" id="398053"/>
    <lineage>
        <taxon>Bacteria</taxon>
        <taxon>Pseudomonadati</taxon>
        <taxon>Bacteroidota</taxon>
        <taxon>Sphingobacteriia</taxon>
        <taxon>Sphingobacteriales</taxon>
        <taxon>Sphingobacteriaceae</taxon>
        <taxon>Mucilaginibacter</taxon>
    </lineage>
</organism>
<dbReference type="OrthoDB" id="790983at2"/>
<dbReference type="Pfam" id="PF09357">
    <property type="entry name" value="RteC"/>
    <property type="match status" value="1"/>
</dbReference>
<dbReference type="KEGG" id="mgin:FRZ54_07530"/>
<evidence type="ECO:0000313" key="2">
    <source>
        <dbReference type="Proteomes" id="UP000321479"/>
    </source>
</evidence>
<keyword evidence="2" id="KW-1185">Reference proteome</keyword>
<gene>
    <name evidence="1" type="ORF">FRZ54_07530</name>
</gene>
<name>A0A5B8UU36_9SPHI</name>